<dbReference type="STRING" id="888832.HMPREF9420_2453"/>
<gene>
    <name evidence="1" type="ORF">HMPREF9420_2453</name>
</gene>
<evidence type="ECO:0000313" key="1">
    <source>
        <dbReference type="EMBL" id="EFV03377.1"/>
    </source>
</evidence>
<dbReference type="EMBL" id="AEQO01000191">
    <property type="protein sequence ID" value="EFV03377.1"/>
    <property type="molecule type" value="Genomic_DNA"/>
</dbReference>
<dbReference type="Proteomes" id="UP000003874">
    <property type="component" value="Unassembled WGS sequence"/>
</dbReference>
<comment type="caution">
    <text evidence="1">The sequence shown here is derived from an EMBL/GenBank/DDBJ whole genome shotgun (WGS) entry which is preliminary data.</text>
</comment>
<keyword evidence="2" id="KW-1185">Reference proteome</keyword>
<proteinExistence type="predicted"/>
<reference evidence="1 2" key="1">
    <citation type="submission" date="2010-12" db="EMBL/GenBank/DDBJ databases">
        <authorList>
            <person name="Muzny D."/>
            <person name="Qin X."/>
            <person name="Deng J."/>
            <person name="Jiang H."/>
            <person name="Liu Y."/>
            <person name="Qu J."/>
            <person name="Song X.-Z."/>
            <person name="Zhang L."/>
            <person name="Thornton R."/>
            <person name="Coyle M."/>
            <person name="Francisco L."/>
            <person name="Jackson L."/>
            <person name="Javaid M."/>
            <person name="Korchina V."/>
            <person name="Kovar C."/>
            <person name="Mata R."/>
            <person name="Mathew T."/>
            <person name="Ngo R."/>
            <person name="Nguyen L."/>
            <person name="Nguyen N."/>
            <person name="Okwuonu G."/>
            <person name="Ongeri F."/>
            <person name="Pham C."/>
            <person name="Simmons D."/>
            <person name="Wilczek-Boney K."/>
            <person name="Hale W."/>
            <person name="Jakkamsetti A."/>
            <person name="Pham P."/>
            <person name="Ruth R."/>
            <person name="San Lucas F."/>
            <person name="Warren J."/>
            <person name="Zhang J."/>
            <person name="Zhao Z."/>
            <person name="Zhou C."/>
            <person name="Zhu D."/>
            <person name="Lee S."/>
            <person name="Bess C."/>
            <person name="Blankenburg K."/>
            <person name="Forbes L."/>
            <person name="Fu Q."/>
            <person name="Gubbala S."/>
            <person name="Hirani K."/>
            <person name="Jayaseelan J.C."/>
            <person name="Lara F."/>
            <person name="Munidasa M."/>
            <person name="Palculict T."/>
            <person name="Patil S."/>
            <person name="Pu L.-L."/>
            <person name="Saada N."/>
            <person name="Tang L."/>
            <person name="Weissenberger G."/>
            <person name="Zhu Y."/>
            <person name="Hemphill L."/>
            <person name="Shang Y."/>
            <person name="Youmans B."/>
            <person name="Ayvaz T."/>
            <person name="Ross M."/>
            <person name="Santibanez J."/>
            <person name="Aqrawi P."/>
            <person name="Gross S."/>
            <person name="Joshi V."/>
            <person name="Fowler G."/>
            <person name="Nazareth L."/>
            <person name="Reid J."/>
            <person name="Worley K."/>
            <person name="Petrosino J."/>
            <person name="Highlander S."/>
            <person name="Gibbs R."/>
        </authorList>
    </citation>
    <scope>NUCLEOTIDE SEQUENCE [LARGE SCALE GENOMIC DNA]</scope>
    <source>
        <strain evidence="1 2">DSM 15606</strain>
    </source>
</reference>
<sequence length="62" mass="7704">MKKSFSKQTYIYLITQITRKYYKRHKKRKFYNRTCADFDSYMLQRNDNATKDGKSRLRHLAF</sequence>
<dbReference type="AlphaFoldDB" id="E6MSI5"/>
<accession>E6MSI5</accession>
<evidence type="ECO:0000313" key="2">
    <source>
        <dbReference type="Proteomes" id="UP000003874"/>
    </source>
</evidence>
<protein>
    <submittedName>
        <fullName evidence="1">Uncharacterized protein</fullName>
    </submittedName>
</protein>
<name>E6MSI5_9BACT</name>
<dbReference type="HOGENOM" id="CLU_2900484_0_0_10"/>
<organism evidence="1 2">
    <name type="scientific">Segatella salivae DSM 15606</name>
    <dbReference type="NCBI Taxonomy" id="888832"/>
    <lineage>
        <taxon>Bacteria</taxon>
        <taxon>Pseudomonadati</taxon>
        <taxon>Bacteroidota</taxon>
        <taxon>Bacteroidia</taxon>
        <taxon>Bacteroidales</taxon>
        <taxon>Prevotellaceae</taxon>
        <taxon>Segatella</taxon>
    </lineage>
</organism>